<comment type="caution">
    <text evidence="2">The sequence shown here is derived from an EMBL/GenBank/DDBJ whole genome shotgun (WGS) entry which is preliminary data.</text>
</comment>
<keyword evidence="3" id="KW-1185">Reference proteome</keyword>
<reference evidence="3" key="1">
    <citation type="submission" date="2023-05" db="EMBL/GenBank/DDBJ databases">
        <title>Draft genome of Pseudofrankia sp. BMG5.37.</title>
        <authorList>
            <person name="Gtari M."/>
            <person name="Ghodhbane F."/>
            <person name="Sbissi I."/>
        </authorList>
    </citation>
    <scope>NUCLEOTIDE SEQUENCE [LARGE SCALE GENOMIC DNA]</scope>
    <source>
        <strain evidence="3">BMG 814</strain>
    </source>
</reference>
<name>A0ABT9IH54_9ACTN</name>
<proteinExistence type="predicted"/>
<dbReference type="EMBL" id="JASNFN010000024">
    <property type="protein sequence ID" value="MDP5184420.1"/>
    <property type="molecule type" value="Genomic_DNA"/>
</dbReference>
<evidence type="ECO:0000256" key="1">
    <source>
        <dbReference type="SAM" id="MobiDB-lite"/>
    </source>
</evidence>
<sequence>MPSALEDQPGKKKYVTADSNAPVPVWTLATEDVSVPDVLGDEGMTPARLAELRTALATLAAAPIATLEAHPMSTRRDRNGGIGLHAASPLVQQLS</sequence>
<organism evidence="2 3">
    <name type="scientific">Blastococcus carthaginiensis</name>
    <dbReference type="NCBI Taxonomy" id="3050034"/>
    <lineage>
        <taxon>Bacteria</taxon>
        <taxon>Bacillati</taxon>
        <taxon>Actinomycetota</taxon>
        <taxon>Actinomycetes</taxon>
        <taxon>Geodermatophilales</taxon>
        <taxon>Geodermatophilaceae</taxon>
        <taxon>Blastococcus</taxon>
    </lineage>
</organism>
<evidence type="ECO:0000313" key="2">
    <source>
        <dbReference type="EMBL" id="MDP5184420.1"/>
    </source>
</evidence>
<dbReference type="RefSeq" id="WP_306000984.1">
    <property type="nucleotide sequence ID" value="NZ_JASNFN010000024.1"/>
</dbReference>
<gene>
    <name evidence="2" type="ORF">QOZ88_17430</name>
</gene>
<protein>
    <submittedName>
        <fullName evidence="2">Uncharacterized protein</fullName>
    </submittedName>
</protein>
<feature type="region of interest" description="Disordered" evidence="1">
    <location>
        <begin position="70"/>
        <end position="95"/>
    </location>
</feature>
<evidence type="ECO:0000313" key="3">
    <source>
        <dbReference type="Proteomes" id="UP001233673"/>
    </source>
</evidence>
<dbReference type="Proteomes" id="UP001233673">
    <property type="component" value="Unassembled WGS sequence"/>
</dbReference>
<accession>A0ABT9IH54</accession>